<feature type="transmembrane region" description="Helical" evidence="8">
    <location>
        <begin position="150"/>
        <end position="171"/>
    </location>
</feature>
<dbReference type="Pfam" id="PF00528">
    <property type="entry name" value="BPD_transp_1"/>
    <property type="match status" value="1"/>
</dbReference>
<dbReference type="PANTHER" id="PTHR42929">
    <property type="entry name" value="INNER MEMBRANE ABC TRANSPORTER PERMEASE PROTEIN YDCU-RELATED-RELATED"/>
    <property type="match status" value="1"/>
</dbReference>
<sequence>MPRFALAIPAWAWLVVFFVAPVAMVVWFSFGYKPGIFGTHANDVLSFDRYVEALSPTFFTTFMNTLWIGLAGTALCLVIGLPVAYWMAVKAPPSRRGLLIALVMVPFWTNFLVRTIGWQVILAPEGWLSTLLQGVGVIDGPLDLLYTRTAVLIGVVYNYLPLMILPLYVAFDRVGTPLREASKDLGAGKWRTFARVTLPLSRPGVIAGVLLVFIPLMGDYITATVLGGAKGNMVGQLVASQFQTAQNWALGSAMAVLLILVIMVTVALGGLVVWLVTLPFRTRNRLVLGEPPSSEAADTPSASSVSGSGLADDGAASADRVPEEVAS</sequence>
<comment type="caution">
    <text evidence="11">The sequence shown here is derived from an EMBL/GenBank/DDBJ whole genome shotgun (WGS) entry which is preliminary data.</text>
</comment>
<dbReference type="InterPro" id="IPR000515">
    <property type="entry name" value="MetI-like"/>
</dbReference>
<keyword evidence="5 8" id="KW-0812">Transmembrane</keyword>
<keyword evidence="3 8" id="KW-0813">Transport</keyword>
<evidence type="ECO:0000256" key="5">
    <source>
        <dbReference type="ARBA" id="ARBA00022692"/>
    </source>
</evidence>
<proteinExistence type="inferred from homology"/>
<keyword evidence="7 8" id="KW-0472">Membrane</keyword>
<keyword evidence="12" id="KW-1185">Reference proteome</keyword>
<keyword evidence="4" id="KW-1003">Cell membrane</keyword>
<evidence type="ECO:0000256" key="1">
    <source>
        <dbReference type="ARBA" id="ARBA00004651"/>
    </source>
</evidence>
<evidence type="ECO:0000313" key="12">
    <source>
        <dbReference type="Proteomes" id="UP001500506"/>
    </source>
</evidence>
<comment type="similarity">
    <text evidence="2">Belongs to the binding-protein-dependent transport system permease family. CysTW subfamily.</text>
</comment>
<keyword evidence="6 8" id="KW-1133">Transmembrane helix</keyword>
<reference evidence="12" key="1">
    <citation type="journal article" date="2019" name="Int. J. Syst. Evol. Microbiol.">
        <title>The Global Catalogue of Microorganisms (GCM) 10K type strain sequencing project: providing services to taxonomists for standard genome sequencing and annotation.</title>
        <authorList>
            <consortium name="The Broad Institute Genomics Platform"/>
            <consortium name="The Broad Institute Genome Sequencing Center for Infectious Disease"/>
            <person name="Wu L."/>
            <person name="Ma J."/>
        </authorList>
    </citation>
    <scope>NUCLEOTIDE SEQUENCE [LARGE SCALE GENOMIC DNA]</scope>
    <source>
        <strain evidence="12">JCM 14319</strain>
    </source>
</reference>
<evidence type="ECO:0000256" key="2">
    <source>
        <dbReference type="ARBA" id="ARBA00007069"/>
    </source>
</evidence>
<dbReference type="CDD" id="cd06261">
    <property type="entry name" value="TM_PBP2"/>
    <property type="match status" value="1"/>
</dbReference>
<protein>
    <submittedName>
        <fullName evidence="11">ABC transporter permease</fullName>
    </submittedName>
</protein>
<dbReference type="InterPro" id="IPR035906">
    <property type="entry name" value="MetI-like_sf"/>
</dbReference>
<feature type="transmembrane region" description="Helical" evidence="8">
    <location>
        <begin position="12"/>
        <end position="30"/>
    </location>
</feature>
<name>A0ABP4X3K6_9MICO</name>
<evidence type="ECO:0000256" key="6">
    <source>
        <dbReference type="ARBA" id="ARBA00022989"/>
    </source>
</evidence>
<feature type="domain" description="ABC transmembrane type-1" evidence="10">
    <location>
        <begin position="62"/>
        <end position="269"/>
    </location>
</feature>
<dbReference type="RefSeq" id="WP_232498181.1">
    <property type="nucleotide sequence ID" value="NZ_BAAANH010000006.1"/>
</dbReference>
<dbReference type="Proteomes" id="UP001500506">
    <property type="component" value="Unassembled WGS sequence"/>
</dbReference>
<dbReference type="PANTHER" id="PTHR42929:SF1">
    <property type="entry name" value="INNER MEMBRANE ABC TRANSPORTER PERMEASE PROTEIN YDCU-RELATED"/>
    <property type="match status" value="1"/>
</dbReference>
<feature type="transmembrane region" description="Helical" evidence="8">
    <location>
        <begin position="248"/>
        <end position="276"/>
    </location>
</feature>
<feature type="transmembrane region" description="Helical" evidence="8">
    <location>
        <begin position="66"/>
        <end position="86"/>
    </location>
</feature>
<feature type="transmembrane region" description="Helical" evidence="8">
    <location>
        <begin position="205"/>
        <end position="228"/>
    </location>
</feature>
<accession>A0ABP4X3K6</accession>
<evidence type="ECO:0000256" key="7">
    <source>
        <dbReference type="ARBA" id="ARBA00023136"/>
    </source>
</evidence>
<evidence type="ECO:0000313" key="11">
    <source>
        <dbReference type="EMBL" id="GAA1767470.1"/>
    </source>
</evidence>
<feature type="compositionally biased region" description="Low complexity" evidence="9">
    <location>
        <begin position="297"/>
        <end position="319"/>
    </location>
</feature>
<dbReference type="Gene3D" id="1.10.3720.10">
    <property type="entry name" value="MetI-like"/>
    <property type="match status" value="1"/>
</dbReference>
<evidence type="ECO:0000259" key="10">
    <source>
        <dbReference type="PROSITE" id="PS50928"/>
    </source>
</evidence>
<evidence type="ECO:0000256" key="4">
    <source>
        <dbReference type="ARBA" id="ARBA00022475"/>
    </source>
</evidence>
<evidence type="ECO:0000256" key="9">
    <source>
        <dbReference type="SAM" id="MobiDB-lite"/>
    </source>
</evidence>
<evidence type="ECO:0000256" key="8">
    <source>
        <dbReference type="RuleBase" id="RU363032"/>
    </source>
</evidence>
<feature type="region of interest" description="Disordered" evidence="9">
    <location>
        <begin position="289"/>
        <end position="327"/>
    </location>
</feature>
<evidence type="ECO:0000256" key="3">
    <source>
        <dbReference type="ARBA" id="ARBA00022448"/>
    </source>
</evidence>
<dbReference type="EMBL" id="BAAANH010000006">
    <property type="protein sequence ID" value="GAA1767470.1"/>
    <property type="molecule type" value="Genomic_DNA"/>
</dbReference>
<organism evidence="11 12">
    <name type="scientific">Agromyces humatus</name>
    <dbReference type="NCBI Taxonomy" id="279573"/>
    <lineage>
        <taxon>Bacteria</taxon>
        <taxon>Bacillati</taxon>
        <taxon>Actinomycetota</taxon>
        <taxon>Actinomycetes</taxon>
        <taxon>Micrococcales</taxon>
        <taxon>Microbacteriaceae</taxon>
        <taxon>Agromyces</taxon>
    </lineage>
</organism>
<dbReference type="PROSITE" id="PS50928">
    <property type="entry name" value="ABC_TM1"/>
    <property type="match status" value="1"/>
</dbReference>
<feature type="transmembrane region" description="Helical" evidence="8">
    <location>
        <begin position="98"/>
        <end position="121"/>
    </location>
</feature>
<dbReference type="SUPFAM" id="SSF161098">
    <property type="entry name" value="MetI-like"/>
    <property type="match status" value="1"/>
</dbReference>
<gene>
    <name evidence="11" type="ORF">GCM10009747_30140</name>
</gene>
<comment type="subcellular location">
    <subcellularLocation>
        <location evidence="1 8">Cell membrane</location>
        <topology evidence="1 8">Multi-pass membrane protein</topology>
    </subcellularLocation>
</comment>